<evidence type="ECO:0000256" key="1">
    <source>
        <dbReference type="ARBA" id="ARBA00004651"/>
    </source>
</evidence>
<feature type="transmembrane region" description="Helical" evidence="6">
    <location>
        <begin position="165"/>
        <end position="181"/>
    </location>
</feature>
<evidence type="ECO:0000313" key="8">
    <source>
        <dbReference type="Proteomes" id="UP000018896"/>
    </source>
</evidence>
<keyword evidence="4 6" id="KW-1133">Transmembrane helix</keyword>
<dbReference type="PANTHER" id="PTHR33545">
    <property type="entry name" value="UPF0750 MEMBRANE PROTEIN YITT-RELATED"/>
    <property type="match status" value="1"/>
</dbReference>
<keyword evidence="2" id="KW-1003">Cell membrane</keyword>
<dbReference type="Pfam" id="PF02588">
    <property type="entry name" value="YitT_membrane"/>
    <property type="match status" value="1"/>
</dbReference>
<proteinExistence type="predicted"/>
<dbReference type="Proteomes" id="UP000018896">
    <property type="component" value="Unassembled WGS sequence"/>
</dbReference>
<evidence type="ECO:0000256" key="2">
    <source>
        <dbReference type="ARBA" id="ARBA00022475"/>
    </source>
</evidence>
<sequence length="202" mass="22726">MKNFIYLLFGCLLTAIGVTILGHSQIVTGGTAGLALSSSYIFELPFYMVFFLINIPFYIFSVLRMGWKFTFLTVLSISMLSTMTYFSYWLPEMTFTPLLGGIIGSVFIGFGLSTLFLNGSSLGGANILALYLQKKFDWDPGKVNFVFDFMVVLSGFYYLGLVNGMYSVMTIAIYSSIISYFKNQIKEKTHKTEQKQLILKTS</sequence>
<dbReference type="InterPro" id="IPR003740">
    <property type="entry name" value="YitT"/>
</dbReference>
<organism evidence="7 8">
    <name type="scientific">Halalkalibacter akibai (strain ATCC 43226 / DSM 21942 / CIP 109018 / JCM 9157 / 1139)</name>
    <name type="common">Bacillus akibai</name>
    <dbReference type="NCBI Taxonomy" id="1236973"/>
    <lineage>
        <taxon>Bacteria</taxon>
        <taxon>Bacillati</taxon>
        <taxon>Bacillota</taxon>
        <taxon>Bacilli</taxon>
        <taxon>Bacillales</taxon>
        <taxon>Bacillaceae</taxon>
        <taxon>Halalkalibacter</taxon>
    </lineage>
</organism>
<feature type="transmembrane region" description="Helical" evidence="6">
    <location>
        <begin position="70"/>
        <end position="90"/>
    </location>
</feature>
<gene>
    <name evidence="7" type="ORF">JCM9157_4985</name>
</gene>
<dbReference type="RefSeq" id="WP_035668754.1">
    <property type="nucleotide sequence ID" value="NZ_BAUV01000101.1"/>
</dbReference>
<dbReference type="AlphaFoldDB" id="W4R191"/>
<keyword evidence="8" id="KW-1185">Reference proteome</keyword>
<evidence type="ECO:0008006" key="9">
    <source>
        <dbReference type="Google" id="ProtNLM"/>
    </source>
</evidence>
<dbReference type="EMBL" id="BAUV01000101">
    <property type="protein sequence ID" value="GAE37668.1"/>
    <property type="molecule type" value="Genomic_DNA"/>
</dbReference>
<feature type="transmembrane region" description="Helical" evidence="6">
    <location>
        <begin position="46"/>
        <end position="63"/>
    </location>
</feature>
<keyword evidence="3 6" id="KW-0812">Transmembrane</keyword>
<evidence type="ECO:0000313" key="7">
    <source>
        <dbReference type="EMBL" id="GAE37668.1"/>
    </source>
</evidence>
<dbReference type="InterPro" id="IPR051461">
    <property type="entry name" value="UPF0750_membrane"/>
</dbReference>
<protein>
    <recommendedName>
        <fullName evidence="9">YitT family protein</fullName>
    </recommendedName>
</protein>
<dbReference type="PANTHER" id="PTHR33545:SF5">
    <property type="entry name" value="UPF0750 MEMBRANE PROTEIN YITT"/>
    <property type="match status" value="1"/>
</dbReference>
<feature type="transmembrane region" description="Helical" evidence="6">
    <location>
        <begin position="143"/>
        <end position="159"/>
    </location>
</feature>
<comment type="caution">
    <text evidence="7">The sequence shown here is derived from an EMBL/GenBank/DDBJ whole genome shotgun (WGS) entry which is preliminary data.</text>
</comment>
<dbReference type="OrthoDB" id="1523490at2"/>
<dbReference type="STRING" id="1236973.JCM9157_4985"/>
<keyword evidence="5 6" id="KW-0472">Membrane</keyword>
<reference evidence="7 8" key="1">
    <citation type="journal article" date="2014" name="Genome Announc.">
        <title>Draft Genome Sequences of Three Alkaliphilic Bacillus Strains, Bacillus wakoensis JCM 9140T, Bacillus akibai JCM 9157T, and Bacillus hemicellulosilyticus JCM 9152T.</title>
        <authorList>
            <person name="Yuki M."/>
            <person name="Oshima K."/>
            <person name="Suda W."/>
            <person name="Oshida Y."/>
            <person name="Kitamura K."/>
            <person name="Iida T."/>
            <person name="Hattori M."/>
            <person name="Ohkuma M."/>
        </authorList>
    </citation>
    <scope>NUCLEOTIDE SEQUENCE [LARGE SCALE GENOMIC DNA]</scope>
    <source>
        <strain evidence="7 8">JCM 9157</strain>
    </source>
</reference>
<feature type="transmembrane region" description="Helical" evidence="6">
    <location>
        <begin position="102"/>
        <end position="131"/>
    </location>
</feature>
<evidence type="ECO:0000256" key="3">
    <source>
        <dbReference type="ARBA" id="ARBA00022692"/>
    </source>
</evidence>
<evidence type="ECO:0000256" key="4">
    <source>
        <dbReference type="ARBA" id="ARBA00022989"/>
    </source>
</evidence>
<dbReference type="eggNOG" id="COG1284">
    <property type="taxonomic scope" value="Bacteria"/>
</dbReference>
<evidence type="ECO:0000256" key="6">
    <source>
        <dbReference type="SAM" id="Phobius"/>
    </source>
</evidence>
<dbReference type="GO" id="GO:0005886">
    <property type="term" value="C:plasma membrane"/>
    <property type="evidence" value="ECO:0007669"/>
    <property type="project" value="UniProtKB-SubCell"/>
</dbReference>
<evidence type="ECO:0000256" key="5">
    <source>
        <dbReference type="ARBA" id="ARBA00023136"/>
    </source>
</evidence>
<comment type="subcellular location">
    <subcellularLocation>
        <location evidence="1">Cell membrane</location>
        <topology evidence="1">Multi-pass membrane protein</topology>
    </subcellularLocation>
</comment>
<accession>W4R191</accession>
<name>W4R191_HALA3</name>